<feature type="transmembrane region" description="Helical" evidence="1">
    <location>
        <begin position="351"/>
        <end position="368"/>
    </location>
</feature>
<accession>A0ABV2AGU6</accession>
<keyword evidence="3" id="KW-1185">Reference proteome</keyword>
<feature type="transmembrane region" description="Helical" evidence="1">
    <location>
        <begin position="314"/>
        <end position="330"/>
    </location>
</feature>
<feature type="transmembrane region" description="Helical" evidence="1">
    <location>
        <begin position="55"/>
        <end position="77"/>
    </location>
</feature>
<feature type="transmembrane region" description="Helical" evidence="1">
    <location>
        <begin position="374"/>
        <end position="392"/>
    </location>
</feature>
<feature type="transmembrane region" description="Helical" evidence="1">
    <location>
        <begin position="176"/>
        <end position="198"/>
    </location>
</feature>
<evidence type="ECO:0000313" key="3">
    <source>
        <dbReference type="Proteomes" id="UP001439008"/>
    </source>
</evidence>
<organism evidence="2 3">
    <name type="scientific">Bonamia ostreae</name>
    <dbReference type="NCBI Taxonomy" id="126728"/>
    <lineage>
        <taxon>Eukaryota</taxon>
        <taxon>Sar</taxon>
        <taxon>Rhizaria</taxon>
        <taxon>Endomyxa</taxon>
        <taxon>Ascetosporea</taxon>
        <taxon>Haplosporida</taxon>
        <taxon>Bonamia</taxon>
    </lineage>
</organism>
<feature type="transmembrane region" description="Helical" evidence="1">
    <location>
        <begin position="145"/>
        <end position="169"/>
    </location>
</feature>
<reference evidence="2 3" key="1">
    <citation type="journal article" date="2024" name="BMC Biol.">
        <title>Comparative genomics of Ascetosporea gives new insight into the evolutionary basis for animal parasitism in Rhizaria.</title>
        <authorList>
            <person name="Hiltunen Thoren M."/>
            <person name="Onut-Brannstrom I."/>
            <person name="Alfjorden A."/>
            <person name="Peckova H."/>
            <person name="Swords F."/>
            <person name="Hooper C."/>
            <person name="Holzer A.S."/>
            <person name="Bass D."/>
            <person name="Burki F."/>
        </authorList>
    </citation>
    <scope>NUCLEOTIDE SEQUENCE [LARGE SCALE GENOMIC DNA]</scope>
    <source>
        <strain evidence="2">20-A016</strain>
    </source>
</reference>
<protein>
    <submittedName>
        <fullName evidence="2">Uncharacterized protein</fullName>
    </submittedName>
</protein>
<feature type="transmembrane region" description="Helical" evidence="1">
    <location>
        <begin position="210"/>
        <end position="231"/>
    </location>
</feature>
<feature type="transmembrane region" description="Helical" evidence="1">
    <location>
        <begin position="287"/>
        <end position="308"/>
    </location>
</feature>
<keyword evidence="1" id="KW-0472">Membrane</keyword>
<name>A0ABV2AGU6_9EUKA</name>
<feature type="transmembrane region" description="Helical" evidence="1">
    <location>
        <begin position="12"/>
        <end position="34"/>
    </location>
</feature>
<evidence type="ECO:0000313" key="2">
    <source>
        <dbReference type="EMBL" id="MES1918906.1"/>
    </source>
</evidence>
<comment type="caution">
    <text evidence="2">The sequence shown here is derived from an EMBL/GenBank/DDBJ whole genome shotgun (WGS) entry which is preliminary data.</text>
</comment>
<proteinExistence type="predicted"/>
<keyword evidence="1" id="KW-0812">Transmembrane</keyword>
<sequence length="398" mass="45070">MDSTIEGATIAIIGIQSTTTVLAVFLIGSLYMSCKNKSKDVGASLENLGFKHKMLAFIIGMSQIVSLMTILGMARNWIHFFSEWEYTSFNLYSTIPGIFIPLFVPILVKRFQYSTLFYIAQIASIFADFMLVFAIYISIHDISEGLTIMMFILVSTGLSLSQTVSFSFLNEIDSRLLPFMIAGLPTATMVSNLFILFIEFLSLSIVNTQLYFFFPAIFLHFLGIAAFAYMYENYYHLPVETNSQSSEDENSYERTPLLGDTSSRKSCDCQNARFVCREKGCLLFNNLMLFTQTFLIFPAIVFLMVSSFKPLEKYWGTIISMLAGSSELVARMTNAVGKSCLTGKKTTLRCSYARMCLVNIPIIFFFAYKKYFYIPGPVIDISNIFLYVYAFFTMGAMF</sequence>
<dbReference type="Proteomes" id="UP001439008">
    <property type="component" value="Unassembled WGS sequence"/>
</dbReference>
<dbReference type="EMBL" id="JBDODL010000152">
    <property type="protein sequence ID" value="MES1918906.1"/>
    <property type="molecule type" value="Genomic_DNA"/>
</dbReference>
<keyword evidence="1" id="KW-1133">Transmembrane helix</keyword>
<feature type="transmembrane region" description="Helical" evidence="1">
    <location>
        <begin position="89"/>
        <end position="108"/>
    </location>
</feature>
<feature type="transmembrane region" description="Helical" evidence="1">
    <location>
        <begin position="115"/>
        <end position="139"/>
    </location>
</feature>
<gene>
    <name evidence="2" type="ORF">MHBO_000799</name>
</gene>
<evidence type="ECO:0000256" key="1">
    <source>
        <dbReference type="SAM" id="Phobius"/>
    </source>
</evidence>